<evidence type="ECO:0000256" key="2">
    <source>
        <dbReference type="SAM" id="Phobius"/>
    </source>
</evidence>
<feature type="transmembrane region" description="Helical" evidence="2">
    <location>
        <begin position="43"/>
        <end position="65"/>
    </location>
</feature>
<dbReference type="Pfam" id="PF10935">
    <property type="entry name" value="DUF2637"/>
    <property type="match status" value="1"/>
</dbReference>
<reference evidence="3 4" key="1">
    <citation type="submission" date="2015-08" db="EMBL/GenBank/DDBJ databases">
        <authorList>
            <person name="Barekzi N."/>
            <person name="Doss J.H."/>
            <person name="Bluford J."/>
            <person name="Fizer S."/>
            <person name="Garofalo A.E."/>
            <person name="Gasalao M.B."/>
            <person name="Griffin J."/>
            <person name="Henderson C.M."/>
            <person name="Hyre A.N."/>
            <person name="Irons L.B."/>
            <person name="Jafree E."/>
            <person name="Kanda K."/>
            <person name="Matthews D."/>
            <person name="Mclaren B."/>
            <person name="Moriarty A."/>
            <person name="Northam N."/>
            <person name="Ryan M."/>
            <person name="Smith D.E."/>
            <person name="Vanselow D."/>
            <person name="Welch J."/>
            <person name="Gauthier D."/>
            <person name="Anders K.R."/>
            <person name="Bradley K.W."/>
            <person name="Asai D.J."/>
            <person name="Bowman C.A."/>
            <person name="Russell D.A."/>
            <person name="Pope W.H."/>
            <person name="Jacobs-Sera D."/>
            <person name="Hendrix R.W."/>
            <person name="Hatfull G.F."/>
        </authorList>
    </citation>
    <scope>NUCLEOTIDE SEQUENCE [LARGE SCALE GENOMIC DNA]</scope>
</reference>
<keyword evidence="2" id="KW-1133">Transmembrane helix</keyword>
<evidence type="ECO:0000313" key="3">
    <source>
        <dbReference type="EMBL" id="ALF00641.1"/>
    </source>
</evidence>
<dbReference type="EMBL" id="KT591491">
    <property type="protein sequence ID" value="ALF00641.1"/>
    <property type="molecule type" value="Genomic_DNA"/>
</dbReference>
<protein>
    <submittedName>
        <fullName evidence="3">Membrane protein</fullName>
    </submittedName>
</protein>
<organism evidence="3 4">
    <name type="scientific">Mycobacterium phage Bricole</name>
    <dbReference type="NCBI Taxonomy" id="1718601"/>
    <lineage>
        <taxon>Viruses</taxon>
        <taxon>Duplodnaviria</taxon>
        <taxon>Heunggongvirae</taxon>
        <taxon>Uroviricota</taxon>
        <taxon>Caudoviricetes</taxon>
        <taxon>Vilmaviridae</taxon>
        <taxon>Mclasvirinae</taxon>
        <taxon>Bongovirus</taxon>
        <taxon>Bongovirus bongo</taxon>
    </lineage>
</organism>
<feature type="region of interest" description="Disordered" evidence="1">
    <location>
        <begin position="150"/>
        <end position="174"/>
    </location>
</feature>
<feature type="transmembrane region" description="Helical" evidence="2">
    <location>
        <begin position="15"/>
        <end position="37"/>
    </location>
</feature>
<dbReference type="InterPro" id="IPR021235">
    <property type="entry name" value="DUF2637"/>
</dbReference>
<evidence type="ECO:0000256" key="1">
    <source>
        <dbReference type="SAM" id="MobiDB-lite"/>
    </source>
</evidence>
<dbReference type="Proteomes" id="UP000221469">
    <property type="component" value="Segment"/>
</dbReference>
<feature type="transmembrane region" description="Helical" evidence="2">
    <location>
        <begin position="113"/>
        <end position="136"/>
    </location>
</feature>
<feature type="transmembrane region" description="Helical" evidence="2">
    <location>
        <begin position="77"/>
        <end position="101"/>
    </location>
</feature>
<keyword evidence="2" id="KW-0812">Transmembrane</keyword>
<name>A0A0M3UKE5_9CAUD</name>
<sequence length="174" mass="18579">MTTTLAAYKKEAVTFYWRWLIGSSVVSIVGNVTHALFNSHNNNAWVAACMALVPPVVLALATHGLSLMVRTQIEGMFFRVALGLTAAIAVVALVLSFVALFELAVQQGGMNAWVAWLWPLVVDLSVAFSTIALLALTIGKRARREAAAAVRPARKRAPAKPKAQVKAIKGEAAA</sequence>
<keyword evidence="2" id="KW-0472">Membrane</keyword>
<evidence type="ECO:0000313" key="4">
    <source>
        <dbReference type="Proteomes" id="UP000221469"/>
    </source>
</evidence>
<gene>
    <name evidence="3" type="ORF">SEA_BRICOLE_135</name>
</gene>
<accession>A0A0M3UKE5</accession>
<proteinExistence type="predicted"/>